<dbReference type="AlphaFoldDB" id="A0A937X6J9"/>
<proteinExistence type="predicted"/>
<comment type="caution">
    <text evidence="1">The sequence shown here is derived from an EMBL/GenBank/DDBJ whole genome shotgun (WGS) entry which is preliminary data.</text>
</comment>
<evidence type="ECO:0000313" key="1">
    <source>
        <dbReference type="EMBL" id="MBM3276283.1"/>
    </source>
</evidence>
<reference evidence="1 2" key="1">
    <citation type="submission" date="2019-03" db="EMBL/GenBank/DDBJ databases">
        <title>Lake Tanganyika Metagenome-Assembled Genomes (MAGs).</title>
        <authorList>
            <person name="Tran P."/>
        </authorList>
    </citation>
    <scope>NUCLEOTIDE SEQUENCE [LARGE SCALE GENOMIC DNA]</scope>
    <source>
        <strain evidence="1">K_DeepCast_65m_m2_236</strain>
    </source>
</reference>
<accession>A0A937X6J9</accession>
<feature type="non-terminal residue" evidence="1">
    <location>
        <position position="1"/>
    </location>
</feature>
<gene>
    <name evidence="1" type="ORF">FJZ00_14105</name>
</gene>
<protein>
    <submittedName>
        <fullName evidence="1">Uncharacterized protein</fullName>
    </submittedName>
</protein>
<evidence type="ECO:0000313" key="2">
    <source>
        <dbReference type="Proteomes" id="UP000703893"/>
    </source>
</evidence>
<dbReference type="SUPFAM" id="SSF53756">
    <property type="entry name" value="UDP-Glycosyltransferase/glycogen phosphorylase"/>
    <property type="match status" value="1"/>
</dbReference>
<dbReference type="EMBL" id="VGJX01000949">
    <property type="protein sequence ID" value="MBM3276283.1"/>
    <property type="molecule type" value="Genomic_DNA"/>
</dbReference>
<name>A0A937X6J9_9BACT</name>
<sequence>GIFGPTDPEKLLPPGTAHQAVHVTGLACRPCLWERRSTTCSDLTCLKDLTPDMVLAAANRAMPARSHEKIDS</sequence>
<dbReference type="Proteomes" id="UP000703893">
    <property type="component" value="Unassembled WGS sequence"/>
</dbReference>
<dbReference type="Gene3D" id="3.40.50.2000">
    <property type="entry name" value="Glycogen Phosphorylase B"/>
    <property type="match status" value="1"/>
</dbReference>
<organism evidence="1 2">
    <name type="scientific">Candidatus Tanganyikabacteria bacterium</name>
    <dbReference type="NCBI Taxonomy" id="2961651"/>
    <lineage>
        <taxon>Bacteria</taxon>
        <taxon>Bacillati</taxon>
        <taxon>Candidatus Sericytochromatia</taxon>
        <taxon>Candidatus Tanganyikabacteria</taxon>
    </lineage>
</organism>